<name>A0A2G8L4P0_STIJA</name>
<reference evidence="1 2" key="1">
    <citation type="journal article" date="2017" name="PLoS Biol.">
        <title>The sea cucumber genome provides insights into morphological evolution and visceral regeneration.</title>
        <authorList>
            <person name="Zhang X."/>
            <person name="Sun L."/>
            <person name="Yuan J."/>
            <person name="Sun Y."/>
            <person name="Gao Y."/>
            <person name="Zhang L."/>
            <person name="Li S."/>
            <person name="Dai H."/>
            <person name="Hamel J.F."/>
            <person name="Liu C."/>
            <person name="Yu Y."/>
            <person name="Liu S."/>
            <person name="Lin W."/>
            <person name="Guo K."/>
            <person name="Jin S."/>
            <person name="Xu P."/>
            <person name="Storey K.B."/>
            <person name="Huan P."/>
            <person name="Zhang T."/>
            <person name="Zhou Y."/>
            <person name="Zhang J."/>
            <person name="Lin C."/>
            <person name="Li X."/>
            <person name="Xing L."/>
            <person name="Huo D."/>
            <person name="Sun M."/>
            <person name="Wang L."/>
            <person name="Mercier A."/>
            <person name="Li F."/>
            <person name="Yang H."/>
            <person name="Xiang J."/>
        </authorList>
    </citation>
    <scope>NUCLEOTIDE SEQUENCE [LARGE SCALE GENOMIC DNA]</scope>
    <source>
        <strain evidence="1">Shaxun</strain>
        <tissue evidence="1">Muscle</tissue>
    </source>
</reference>
<protein>
    <submittedName>
        <fullName evidence="1">Uncharacterized protein</fullName>
    </submittedName>
</protein>
<accession>A0A2G8L4P0</accession>
<proteinExistence type="predicted"/>
<dbReference type="Proteomes" id="UP000230750">
    <property type="component" value="Unassembled WGS sequence"/>
</dbReference>
<comment type="caution">
    <text evidence="1">The sequence shown here is derived from an EMBL/GenBank/DDBJ whole genome shotgun (WGS) entry which is preliminary data.</text>
</comment>
<evidence type="ECO:0000313" key="1">
    <source>
        <dbReference type="EMBL" id="PIK55227.1"/>
    </source>
</evidence>
<keyword evidence="2" id="KW-1185">Reference proteome</keyword>
<dbReference type="OrthoDB" id="10563458at2759"/>
<dbReference type="AlphaFoldDB" id="A0A2G8L4P0"/>
<feature type="non-terminal residue" evidence="1">
    <location>
        <position position="210"/>
    </location>
</feature>
<sequence length="210" mass="23524">MVFEFLVSTGRAFQSLGPVTLKERPAKHLRRVKGTLRRMPFDERVERPELLVAGAPRSGVITGFTLQQFRKATKLTKDDGSDYRVAMHVYSLARVYAEHGRVQTANVTSTLVLEEESPFFLENKEGKVTRVAQTIFRLWKSHGFTGNLNPTHIRYTAATKACETLNPVSKRGVATLMAHAVATQEHYYNALQADNAAVNSSMLVRQSICQ</sequence>
<dbReference type="EMBL" id="MRZV01000222">
    <property type="protein sequence ID" value="PIK55227.1"/>
    <property type="molecule type" value="Genomic_DNA"/>
</dbReference>
<gene>
    <name evidence="1" type="ORF">BSL78_07822</name>
</gene>
<organism evidence="1 2">
    <name type="scientific">Stichopus japonicus</name>
    <name type="common">Sea cucumber</name>
    <dbReference type="NCBI Taxonomy" id="307972"/>
    <lineage>
        <taxon>Eukaryota</taxon>
        <taxon>Metazoa</taxon>
        <taxon>Echinodermata</taxon>
        <taxon>Eleutherozoa</taxon>
        <taxon>Echinozoa</taxon>
        <taxon>Holothuroidea</taxon>
        <taxon>Aspidochirotacea</taxon>
        <taxon>Aspidochirotida</taxon>
        <taxon>Stichopodidae</taxon>
        <taxon>Apostichopus</taxon>
    </lineage>
</organism>
<evidence type="ECO:0000313" key="2">
    <source>
        <dbReference type="Proteomes" id="UP000230750"/>
    </source>
</evidence>